<dbReference type="Gene3D" id="1.25.10.10">
    <property type="entry name" value="Leucine-rich Repeat Variant"/>
    <property type="match status" value="1"/>
</dbReference>
<dbReference type="EMBL" id="JAPFFF010000014">
    <property type="protein sequence ID" value="KAK8871113.1"/>
    <property type="molecule type" value="Genomic_DNA"/>
</dbReference>
<dbReference type="InterPro" id="IPR016024">
    <property type="entry name" value="ARM-type_fold"/>
</dbReference>
<protein>
    <submittedName>
        <fullName evidence="1">Uncharacterized protein</fullName>
    </submittedName>
</protein>
<comment type="caution">
    <text evidence="1">The sequence shown here is derived from an EMBL/GenBank/DDBJ whole genome shotgun (WGS) entry which is preliminary data.</text>
</comment>
<gene>
    <name evidence="1" type="ORF">M9Y10_009026</name>
</gene>
<name>A0ABR2IZM2_9EUKA</name>
<evidence type="ECO:0000313" key="1">
    <source>
        <dbReference type="EMBL" id="KAK8871113.1"/>
    </source>
</evidence>
<evidence type="ECO:0000313" key="2">
    <source>
        <dbReference type="Proteomes" id="UP001470230"/>
    </source>
</evidence>
<reference evidence="1 2" key="1">
    <citation type="submission" date="2024-04" db="EMBL/GenBank/DDBJ databases">
        <title>Tritrichomonas musculus Genome.</title>
        <authorList>
            <person name="Alves-Ferreira E."/>
            <person name="Grigg M."/>
            <person name="Lorenzi H."/>
            <person name="Galac M."/>
        </authorList>
    </citation>
    <scope>NUCLEOTIDE SEQUENCE [LARGE SCALE GENOMIC DNA]</scope>
    <source>
        <strain evidence="1 2">EAF2021</strain>
    </source>
</reference>
<dbReference type="InterPro" id="IPR011989">
    <property type="entry name" value="ARM-like"/>
</dbReference>
<sequence>MNTALYKTNDSDFRVTQLTKLAGIFNSNHNVQSQFNIEGELNMLFSISNQESPDILLLNDILTKIASYYTNLNFSHNYDVILNNQMIFPILNNLISRNNSAEIRRSSFMVILALISFNEDILLKFIEYGLYSKLFDILADKNYDMDGYFIVSRLLFCIFSYQNGPIIQQFLNSPLPDHLIKLLIHFSYDRLDDTQTQFIIDAFSARQKSFLQFDDTQLNAKYPQERLPSEVKQNLFLKASFEDLIFAIIQHLYHDCGSPNDDTTDSVLRAMTNIISTANKTYLVSQVAYCLTAMINVSRLAQEKSVENGLIQCLNNFLSSYQFEIAWPYIICADITILKNFKEKILKSSNDKEKELYYNLVTQILNSVTPSKLFILITQVSKEYGEKEVQYQEKFDSSILECFSLIFYFNHGIIVEDIGENENRELFLTLGQFRQILDVHNLSDDGISYFLKEKGILFVFAAIDTQNYLSVRLDIINILIGEYHALIPFILQSSSDEMKKLILIVLIKLANKLIINENQGNKNNSNQIIDFLNSDDMSSSTEELQKSDDRELLSLLDNFTDMTEKMFS</sequence>
<organism evidence="1 2">
    <name type="scientific">Tritrichomonas musculus</name>
    <dbReference type="NCBI Taxonomy" id="1915356"/>
    <lineage>
        <taxon>Eukaryota</taxon>
        <taxon>Metamonada</taxon>
        <taxon>Parabasalia</taxon>
        <taxon>Tritrichomonadida</taxon>
        <taxon>Tritrichomonadidae</taxon>
        <taxon>Tritrichomonas</taxon>
    </lineage>
</organism>
<keyword evidence="2" id="KW-1185">Reference proteome</keyword>
<dbReference type="SUPFAM" id="SSF48371">
    <property type="entry name" value="ARM repeat"/>
    <property type="match status" value="1"/>
</dbReference>
<dbReference type="Proteomes" id="UP001470230">
    <property type="component" value="Unassembled WGS sequence"/>
</dbReference>
<proteinExistence type="predicted"/>
<accession>A0ABR2IZM2</accession>